<dbReference type="PANTHER" id="PTHR48472">
    <property type="entry name" value="TC1-LIKE TRANSPOSASE DDE DOMAIN-CONTAINING PROTEIN"/>
    <property type="match status" value="1"/>
</dbReference>
<dbReference type="PANTHER" id="PTHR48472:SF1">
    <property type="entry name" value="TC1-LIKE TRANSPOSASE DDE DOMAIN-CONTAINING PROTEIN"/>
    <property type="match status" value="1"/>
</dbReference>
<name>A0A8H7VRF1_9FUNG</name>
<dbReference type="InterPro" id="IPR009057">
    <property type="entry name" value="Homeodomain-like_sf"/>
</dbReference>
<evidence type="ECO:0000313" key="2">
    <source>
        <dbReference type="EMBL" id="KAG2228592.1"/>
    </source>
</evidence>
<feature type="non-terminal residue" evidence="2">
    <location>
        <position position="1"/>
    </location>
</feature>
<evidence type="ECO:0000313" key="3">
    <source>
        <dbReference type="Proteomes" id="UP000613177"/>
    </source>
</evidence>
<evidence type="ECO:0000256" key="1">
    <source>
        <dbReference type="SAM" id="MobiDB-lite"/>
    </source>
</evidence>
<dbReference type="EMBL" id="JAEPRE010000406">
    <property type="protein sequence ID" value="KAG2228592.1"/>
    <property type="molecule type" value="Genomic_DNA"/>
</dbReference>
<dbReference type="Gene3D" id="3.30.420.10">
    <property type="entry name" value="Ribonuclease H-like superfamily/Ribonuclease H"/>
    <property type="match status" value="1"/>
</dbReference>
<proteinExistence type="predicted"/>
<feature type="region of interest" description="Disordered" evidence="1">
    <location>
        <begin position="1"/>
        <end position="20"/>
    </location>
</feature>
<feature type="region of interest" description="Disordered" evidence="1">
    <location>
        <begin position="197"/>
        <end position="218"/>
    </location>
</feature>
<dbReference type="SUPFAM" id="SSF46689">
    <property type="entry name" value="Homeodomain-like"/>
    <property type="match status" value="1"/>
</dbReference>
<dbReference type="AlphaFoldDB" id="A0A8H7VRF1"/>
<comment type="caution">
    <text evidence="2">The sequence shown here is derived from an EMBL/GenBank/DDBJ whole genome shotgun (WGS) entry which is preliminary data.</text>
</comment>
<accession>A0A8H7VRF1</accession>
<feature type="compositionally biased region" description="Polar residues" evidence="1">
    <location>
        <begin position="1"/>
        <end position="18"/>
    </location>
</feature>
<dbReference type="GO" id="GO:0003676">
    <property type="term" value="F:nucleic acid binding"/>
    <property type="evidence" value="ECO:0007669"/>
    <property type="project" value="InterPro"/>
</dbReference>
<protein>
    <submittedName>
        <fullName evidence="2">Uncharacterized protein</fullName>
    </submittedName>
</protein>
<dbReference type="Proteomes" id="UP000613177">
    <property type="component" value="Unassembled WGS sequence"/>
</dbReference>
<keyword evidence="3" id="KW-1185">Reference proteome</keyword>
<reference evidence="2" key="1">
    <citation type="submission" date="2021-01" db="EMBL/GenBank/DDBJ databases">
        <title>Metabolic potential, ecology and presence of endohyphal bacteria is reflected in genomic diversity of Mucoromycotina.</title>
        <authorList>
            <person name="Muszewska A."/>
            <person name="Okrasinska A."/>
            <person name="Steczkiewicz K."/>
            <person name="Drgas O."/>
            <person name="Orlowska M."/>
            <person name="Perlinska-Lenart U."/>
            <person name="Aleksandrzak-Piekarczyk T."/>
            <person name="Szatraj K."/>
            <person name="Zielenkiewicz U."/>
            <person name="Pilsyk S."/>
            <person name="Malc E."/>
            <person name="Mieczkowski P."/>
            <person name="Kruszewska J.S."/>
            <person name="Biernat P."/>
            <person name="Pawlowska J."/>
        </authorList>
    </citation>
    <scope>NUCLEOTIDE SEQUENCE</scope>
    <source>
        <strain evidence="2">WA0000018081</strain>
    </source>
</reference>
<sequence length="348" mass="40198">ARLSTYNSYSEKQSTNSRETAKIAHEMGINERTAQRWWKKYTETNELPVSPETCKLLGRKSKVTEEHCKFVAQIVEENPQATVNDVLESLTKQFEGLTISRSQLHYHMKITLNLTVKYATFESVARNDTEDLEKRFEWYQIYAKTDLDFLKNCVFIDKASFHINMKNNCAWAEKGATTHIIIGAIAAVGVMHVALRKPPPPKSRSKSTTKNHEEVEAPPKGITTAHYIKFINELFDVMDRDCCTYVVYSMHNRQYHRDETIKEYYWVMDNATIQESLPMQRKIESGSTLEIVFNKLQQDGFQCTPTENRKQYLTAQMLQQRTVGITLTRTIITGEPHIKMDSNAHGEL</sequence>
<gene>
    <name evidence="2" type="ORF">INT48_003841</name>
</gene>
<dbReference type="InterPro" id="IPR036397">
    <property type="entry name" value="RNaseH_sf"/>
</dbReference>
<organism evidence="2 3">
    <name type="scientific">Thamnidium elegans</name>
    <dbReference type="NCBI Taxonomy" id="101142"/>
    <lineage>
        <taxon>Eukaryota</taxon>
        <taxon>Fungi</taxon>
        <taxon>Fungi incertae sedis</taxon>
        <taxon>Mucoromycota</taxon>
        <taxon>Mucoromycotina</taxon>
        <taxon>Mucoromycetes</taxon>
        <taxon>Mucorales</taxon>
        <taxon>Mucorineae</taxon>
        <taxon>Mucoraceae</taxon>
        <taxon>Thamnidium</taxon>
    </lineage>
</organism>